<protein>
    <recommendedName>
        <fullName evidence="5">Secreted protein</fullName>
    </recommendedName>
</protein>
<dbReference type="Proteomes" id="UP000314294">
    <property type="component" value="Unassembled WGS sequence"/>
</dbReference>
<feature type="region of interest" description="Disordered" evidence="1">
    <location>
        <begin position="184"/>
        <end position="206"/>
    </location>
</feature>
<reference evidence="3 4" key="1">
    <citation type="submission" date="2019-03" db="EMBL/GenBank/DDBJ databases">
        <title>First draft genome of Liparis tanakae, snailfish: a comprehensive survey of snailfish specific genes.</title>
        <authorList>
            <person name="Kim W."/>
            <person name="Song I."/>
            <person name="Jeong J.-H."/>
            <person name="Kim D."/>
            <person name="Kim S."/>
            <person name="Ryu S."/>
            <person name="Song J.Y."/>
            <person name="Lee S.K."/>
        </authorList>
    </citation>
    <scope>NUCLEOTIDE SEQUENCE [LARGE SCALE GENOMIC DNA]</scope>
    <source>
        <tissue evidence="3">Muscle</tissue>
    </source>
</reference>
<gene>
    <name evidence="3" type="ORF">EYF80_003974</name>
</gene>
<feature type="signal peptide" evidence="2">
    <location>
        <begin position="1"/>
        <end position="15"/>
    </location>
</feature>
<accession>A0A4Z2J6R7</accession>
<name>A0A4Z2J6R7_9TELE</name>
<sequence>MWILGALLPVPLAAATDVTCRLRRPGDDVIVQPGRTPISGGSAGVLGMVSVLDAVTDVVVEVVPAMASIDEEVVAVLMEMLEETAFGLEMGAVDLVSAVLQLEVAAFSLEMGAVDLVSAGVELEDLVTACIRDFSTDFNRGIKELRVAAKRNDKCVLRPQVLENSRQTNGSKMKNCLFPAESNGLRLDSRGRSEPLRRPSGRRRTL</sequence>
<keyword evidence="4" id="KW-1185">Reference proteome</keyword>
<evidence type="ECO:0008006" key="5">
    <source>
        <dbReference type="Google" id="ProtNLM"/>
    </source>
</evidence>
<evidence type="ECO:0000256" key="1">
    <source>
        <dbReference type="SAM" id="MobiDB-lite"/>
    </source>
</evidence>
<feature type="chain" id="PRO_5021242262" description="Secreted protein" evidence="2">
    <location>
        <begin position="16"/>
        <end position="206"/>
    </location>
</feature>
<keyword evidence="2" id="KW-0732">Signal</keyword>
<organism evidence="3 4">
    <name type="scientific">Liparis tanakae</name>
    <name type="common">Tanaka's snailfish</name>
    <dbReference type="NCBI Taxonomy" id="230148"/>
    <lineage>
        <taxon>Eukaryota</taxon>
        <taxon>Metazoa</taxon>
        <taxon>Chordata</taxon>
        <taxon>Craniata</taxon>
        <taxon>Vertebrata</taxon>
        <taxon>Euteleostomi</taxon>
        <taxon>Actinopterygii</taxon>
        <taxon>Neopterygii</taxon>
        <taxon>Teleostei</taxon>
        <taxon>Neoteleostei</taxon>
        <taxon>Acanthomorphata</taxon>
        <taxon>Eupercaria</taxon>
        <taxon>Perciformes</taxon>
        <taxon>Cottioidei</taxon>
        <taxon>Cottales</taxon>
        <taxon>Liparidae</taxon>
        <taxon>Liparis</taxon>
    </lineage>
</organism>
<evidence type="ECO:0000313" key="4">
    <source>
        <dbReference type="Proteomes" id="UP000314294"/>
    </source>
</evidence>
<comment type="caution">
    <text evidence="3">The sequence shown here is derived from an EMBL/GenBank/DDBJ whole genome shotgun (WGS) entry which is preliminary data.</text>
</comment>
<proteinExistence type="predicted"/>
<feature type="compositionally biased region" description="Basic and acidic residues" evidence="1">
    <location>
        <begin position="187"/>
        <end position="197"/>
    </location>
</feature>
<evidence type="ECO:0000256" key="2">
    <source>
        <dbReference type="SAM" id="SignalP"/>
    </source>
</evidence>
<dbReference type="AlphaFoldDB" id="A0A4Z2J6R7"/>
<evidence type="ECO:0000313" key="3">
    <source>
        <dbReference type="EMBL" id="TNN85727.1"/>
    </source>
</evidence>
<dbReference type="EMBL" id="SRLO01000019">
    <property type="protein sequence ID" value="TNN85727.1"/>
    <property type="molecule type" value="Genomic_DNA"/>
</dbReference>